<comment type="subcellular location">
    <subcellularLocation>
        <location evidence="1 10">Cell outer membrane</location>
        <topology evidence="1 10">Multi-pass membrane protein</topology>
    </subcellularLocation>
</comment>
<gene>
    <name evidence="15" type="ORF">LX80_00453</name>
</gene>
<dbReference type="SUPFAM" id="SSF49464">
    <property type="entry name" value="Carboxypeptidase regulatory domain-like"/>
    <property type="match status" value="1"/>
</dbReference>
<evidence type="ECO:0000256" key="2">
    <source>
        <dbReference type="ARBA" id="ARBA00022448"/>
    </source>
</evidence>
<keyword evidence="3 10" id="KW-1134">Transmembrane beta strand</keyword>
<dbReference type="Gene3D" id="2.170.130.10">
    <property type="entry name" value="TonB-dependent receptor, plug domain"/>
    <property type="match status" value="1"/>
</dbReference>
<evidence type="ECO:0000313" key="16">
    <source>
        <dbReference type="Proteomes" id="UP000249720"/>
    </source>
</evidence>
<evidence type="ECO:0000256" key="9">
    <source>
        <dbReference type="ARBA" id="ARBA00023237"/>
    </source>
</evidence>
<dbReference type="EMBL" id="QKZV01000001">
    <property type="protein sequence ID" value="PZX65958.1"/>
    <property type="molecule type" value="Genomic_DNA"/>
</dbReference>
<protein>
    <submittedName>
        <fullName evidence="15">TonB-linked SusC/RagA family outer membrane protein</fullName>
    </submittedName>
</protein>
<dbReference type="Gene3D" id="2.60.40.1120">
    <property type="entry name" value="Carboxypeptidase-like, regulatory domain"/>
    <property type="match status" value="1"/>
</dbReference>
<dbReference type="SUPFAM" id="SSF56935">
    <property type="entry name" value="Porins"/>
    <property type="match status" value="1"/>
</dbReference>
<dbReference type="RefSeq" id="WP_245897930.1">
    <property type="nucleotide sequence ID" value="NZ_QKZV01000001.1"/>
</dbReference>
<keyword evidence="5 12" id="KW-0732">Signal</keyword>
<comment type="caution">
    <text evidence="15">The sequence shown here is derived from an EMBL/GenBank/DDBJ whole genome shotgun (WGS) entry which is preliminary data.</text>
</comment>
<evidence type="ECO:0000256" key="10">
    <source>
        <dbReference type="PROSITE-ProRule" id="PRU01360"/>
    </source>
</evidence>
<feature type="domain" description="TonB-dependent receptor plug" evidence="14">
    <location>
        <begin position="119"/>
        <end position="253"/>
    </location>
</feature>
<dbReference type="PANTHER" id="PTHR30069:SF29">
    <property type="entry name" value="HEMOGLOBIN AND HEMOGLOBIN-HAPTOGLOBIN-BINDING PROTEIN 1-RELATED"/>
    <property type="match status" value="1"/>
</dbReference>
<keyword evidence="16" id="KW-1185">Reference proteome</keyword>
<evidence type="ECO:0000256" key="4">
    <source>
        <dbReference type="ARBA" id="ARBA00022692"/>
    </source>
</evidence>
<dbReference type="Proteomes" id="UP000249720">
    <property type="component" value="Unassembled WGS sequence"/>
</dbReference>
<evidence type="ECO:0000256" key="11">
    <source>
        <dbReference type="RuleBase" id="RU003357"/>
    </source>
</evidence>
<dbReference type="InterPro" id="IPR023997">
    <property type="entry name" value="TonB-dep_OMP_SusC/RagA_CS"/>
</dbReference>
<dbReference type="GO" id="GO:0009279">
    <property type="term" value="C:cell outer membrane"/>
    <property type="evidence" value="ECO:0007669"/>
    <property type="project" value="UniProtKB-SubCell"/>
</dbReference>
<proteinExistence type="inferred from homology"/>
<dbReference type="GO" id="GO:0015344">
    <property type="term" value="F:siderophore uptake transmembrane transporter activity"/>
    <property type="evidence" value="ECO:0007669"/>
    <property type="project" value="TreeGrafter"/>
</dbReference>
<name>A0A2W7RYT0_9BACT</name>
<evidence type="ECO:0000259" key="14">
    <source>
        <dbReference type="Pfam" id="PF07715"/>
    </source>
</evidence>
<keyword evidence="7 10" id="KW-0472">Membrane</keyword>
<feature type="signal peptide" evidence="12">
    <location>
        <begin position="1"/>
        <end position="23"/>
    </location>
</feature>
<keyword evidence="2 10" id="KW-0813">Transport</keyword>
<dbReference type="NCBIfam" id="TIGR04056">
    <property type="entry name" value="OMP_RagA_SusC"/>
    <property type="match status" value="1"/>
</dbReference>
<feature type="domain" description="TonB-dependent receptor-like beta-barrel" evidence="13">
    <location>
        <begin position="394"/>
        <end position="767"/>
    </location>
</feature>
<feature type="chain" id="PRO_5016104521" evidence="12">
    <location>
        <begin position="24"/>
        <end position="974"/>
    </location>
</feature>
<evidence type="ECO:0000259" key="13">
    <source>
        <dbReference type="Pfam" id="PF00593"/>
    </source>
</evidence>
<dbReference type="InterPro" id="IPR039426">
    <property type="entry name" value="TonB-dep_rcpt-like"/>
</dbReference>
<evidence type="ECO:0000256" key="12">
    <source>
        <dbReference type="SAM" id="SignalP"/>
    </source>
</evidence>
<keyword evidence="8" id="KW-0675">Receptor</keyword>
<evidence type="ECO:0000256" key="8">
    <source>
        <dbReference type="ARBA" id="ARBA00023170"/>
    </source>
</evidence>
<dbReference type="NCBIfam" id="TIGR04057">
    <property type="entry name" value="SusC_RagA_signa"/>
    <property type="match status" value="1"/>
</dbReference>
<dbReference type="Pfam" id="PF07715">
    <property type="entry name" value="Plug"/>
    <property type="match status" value="1"/>
</dbReference>
<dbReference type="AlphaFoldDB" id="A0A2W7RYT0"/>
<evidence type="ECO:0000313" key="15">
    <source>
        <dbReference type="EMBL" id="PZX65958.1"/>
    </source>
</evidence>
<dbReference type="InterPro" id="IPR012910">
    <property type="entry name" value="Plug_dom"/>
</dbReference>
<organism evidence="15 16">
    <name type="scientific">Hydrotalea sandarakina</name>
    <dbReference type="NCBI Taxonomy" id="1004304"/>
    <lineage>
        <taxon>Bacteria</taxon>
        <taxon>Pseudomonadati</taxon>
        <taxon>Bacteroidota</taxon>
        <taxon>Chitinophagia</taxon>
        <taxon>Chitinophagales</taxon>
        <taxon>Chitinophagaceae</taxon>
        <taxon>Hydrotalea</taxon>
    </lineage>
</organism>
<dbReference type="InterPro" id="IPR023996">
    <property type="entry name" value="TonB-dep_OMP_SusC/RagA"/>
</dbReference>
<accession>A0A2W7RYT0</accession>
<dbReference type="Pfam" id="PF13715">
    <property type="entry name" value="CarbopepD_reg_2"/>
    <property type="match status" value="1"/>
</dbReference>
<dbReference type="GO" id="GO:0044718">
    <property type="term" value="P:siderophore transmembrane transport"/>
    <property type="evidence" value="ECO:0007669"/>
    <property type="project" value="TreeGrafter"/>
</dbReference>
<comment type="similarity">
    <text evidence="10 11">Belongs to the TonB-dependent receptor family.</text>
</comment>
<evidence type="ECO:0000256" key="3">
    <source>
        <dbReference type="ARBA" id="ARBA00022452"/>
    </source>
</evidence>
<dbReference type="InterPro" id="IPR000531">
    <property type="entry name" value="Beta-barrel_TonB"/>
</dbReference>
<evidence type="ECO:0000256" key="6">
    <source>
        <dbReference type="ARBA" id="ARBA00023077"/>
    </source>
</evidence>
<dbReference type="InterPro" id="IPR036942">
    <property type="entry name" value="Beta-barrel_TonB_sf"/>
</dbReference>
<keyword evidence="6 11" id="KW-0798">TonB box</keyword>
<dbReference type="InterPro" id="IPR037066">
    <property type="entry name" value="Plug_dom_sf"/>
</dbReference>
<evidence type="ECO:0000256" key="7">
    <source>
        <dbReference type="ARBA" id="ARBA00023136"/>
    </source>
</evidence>
<sequence>MQMKKRVQLFCWLLLLLPALAIAQQKNISGKVTDQNGNPVAGANISVKGTQTGTLSDAEGHFSLKASVGSTIEISFTGYRTQSFKITNETTSFNVALKEDYARLDEVVVTGLATTVKRSNAANAVAVIGARELAGTAPAQTFDAALNGKVVGANIVSNSGAPGGGTSIKLRGVTTIFGNSQPLFVVDGVIVNNSATSAGLNAVTAAAAAGNSSNQDNASNRIADLNPEDIQSVEVLKGASAASIYGAQAAAGVVIITTKRGKAGKTRFNFSQDVGFNSIIRYLGQRPLTDAIVQSQGWDVAAYDSAKAAGKLYDYEKVMYGQKGLIRDSRLSISGGNDKTTFYLAGGLRKEDGIIKRTGYANNSLRVNIDHRINDKIKLSYSSTFINSSADRGLTNNDNAGVTFGVALSSTPSFAQLFPDANGNYPNNPYAASNPLQTRDLMTNNELTNRYIGGVNLDAIIQQSNKMTTRIIARGGLDYYNLKTTAVFPSILQFEVNTTKGHSIQGMTNNVNTNWAGFLVNSYKPADDLSFITTAGLTHEYGKYDNILNVATQLIGIQTNLDQAGAINVSQFRTQYKNDGVFVQEEFAFKNYLNITAGLRFDQSTNNGDYKKYFTYPKANVAWNLSKMNFWKSKTINDLKLRVAYGESSNFPAYISRFTPLNSSNIGGYPGSLVSNTLGDGSIGSERQTELEAGVDISVLEGKLSLEATFYNKVVKDLLMQGQVPASTGFATKYLNAGSLRNRGIELSLKAIPFEGKNFRWTSTTNFWLNRSLITQLNIPAFPLGAFGTTLGTYFIQQGASATQIVGLNGNGGIGKLGDAEPTFQMNFLNDFTIHKNWSLRFLIHWKQGGDVINLTQLLTDLGGTSPDFDVMQSNGKTAGENRIAALGVSSKPFVQNASFVKFREIGLYYTVPYRIKNIERIQLGVSANNLFVITPYVGYDPEVSNFGVGFSSGVDVTPFPTSKRVQFHVAISF</sequence>
<dbReference type="PROSITE" id="PS52016">
    <property type="entry name" value="TONB_DEPENDENT_REC_3"/>
    <property type="match status" value="1"/>
</dbReference>
<keyword evidence="9 10" id="KW-0998">Cell outer membrane</keyword>
<dbReference type="Gene3D" id="2.40.170.20">
    <property type="entry name" value="TonB-dependent receptor, beta-barrel domain"/>
    <property type="match status" value="1"/>
</dbReference>
<dbReference type="Pfam" id="PF00593">
    <property type="entry name" value="TonB_dep_Rec_b-barrel"/>
    <property type="match status" value="1"/>
</dbReference>
<dbReference type="PANTHER" id="PTHR30069">
    <property type="entry name" value="TONB-DEPENDENT OUTER MEMBRANE RECEPTOR"/>
    <property type="match status" value="1"/>
</dbReference>
<reference evidence="15 16" key="1">
    <citation type="submission" date="2018-06" db="EMBL/GenBank/DDBJ databases">
        <title>Genomic Encyclopedia of Archaeal and Bacterial Type Strains, Phase II (KMG-II): from individual species to whole genera.</title>
        <authorList>
            <person name="Goeker M."/>
        </authorList>
    </citation>
    <scope>NUCLEOTIDE SEQUENCE [LARGE SCALE GENOMIC DNA]</scope>
    <source>
        <strain evidence="15 16">DSM 23241</strain>
    </source>
</reference>
<evidence type="ECO:0000256" key="5">
    <source>
        <dbReference type="ARBA" id="ARBA00022729"/>
    </source>
</evidence>
<evidence type="ECO:0000256" key="1">
    <source>
        <dbReference type="ARBA" id="ARBA00004571"/>
    </source>
</evidence>
<keyword evidence="4 10" id="KW-0812">Transmembrane</keyword>
<dbReference type="InterPro" id="IPR008969">
    <property type="entry name" value="CarboxyPept-like_regulatory"/>
</dbReference>